<keyword evidence="5" id="KW-1185">Reference proteome</keyword>
<keyword evidence="2" id="KW-1015">Disulfide bond</keyword>
<comment type="caution">
    <text evidence="4">The sequence shown here is derived from an EMBL/GenBank/DDBJ whole genome shotgun (WGS) entry which is preliminary data.</text>
</comment>
<reference evidence="4 5" key="1">
    <citation type="submission" date="2021-09" db="EMBL/GenBank/DDBJ databases">
        <title>Genomic insights and catalytic innovation underlie evolution of tropane alkaloids biosynthesis.</title>
        <authorList>
            <person name="Wang Y.-J."/>
            <person name="Tian T."/>
            <person name="Huang J.-P."/>
            <person name="Huang S.-X."/>
        </authorList>
    </citation>
    <scope>NUCLEOTIDE SEQUENCE [LARGE SCALE GENOMIC DNA]</scope>
    <source>
        <strain evidence="4">KIB-2018</strain>
        <tissue evidence="4">Leaf</tissue>
    </source>
</reference>
<evidence type="ECO:0000313" key="4">
    <source>
        <dbReference type="EMBL" id="KAJ8769703.1"/>
    </source>
</evidence>
<evidence type="ECO:0000256" key="2">
    <source>
        <dbReference type="ARBA" id="ARBA00023157"/>
    </source>
</evidence>
<feature type="chain" id="PRO_5043619849" evidence="3">
    <location>
        <begin position="20"/>
        <end position="154"/>
    </location>
</feature>
<dbReference type="EMBL" id="JAIWQS010000003">
    <property type="protein sequence ID" value="KAJ8769703.1"/>
    <property type="molecule type" value="Genomic_DNA"/>
</dbReference>
<dbReference type="InterPro" id="IPR006041">
    <property type="entry name" value="Pollen_Ole_e1_allergen"/>
</dbReference>
<dbReference type="Pfam" id="PF01190">
    <property type="entry name" value="Pollen_Ole_e_1"/>
    <property type="match status" value="1"/>
</dbReference>
<dbReference type="Proteomes" id="UP001159364">
    <property type="component" value="Linkage Group LG03"/>
</dbReference>
<gene>
    <name evidence="4" type="ORF">K2173_005306</name>
</gene>
<proteinExistence type="inferred from homology"/>
<evidence type="ECO:0000313" key="5">
    <source>
        <dbReference type="Proteomes" id="UP001159364"/>
    </source>
</evidence>
<accession>A0AAV8TU32</accession>
<evidence type="ECO:0000256" key="1">
    <source>
        <dbReference type="ARBA" id="ARBA00010049"/>
    </source>
</evidence>
<dbReference type="AlphaFoldDB" id="A0AAV8TU32"/>
<name>A0AAV8TU32_9ROSI</name>
<protein>
    <submittedName>
        <fullName evidence="4">Uncharacterized protein</fullName>
    </submittedName>
</protein>
<comment type="similarity">
    <text evidence="1">Belongs to the Ole e I family.</text>
</comment>
<sequence>MAKLVLLFGLFVLPALAMAGPFQIHGSVYCDTCRCGFETEKTTYIAGARVRIECKDRVTLQLKYSVEGVTNSDGLYNILVEDDHEDQICQAVLVDSPQIDCNEADPGRSSSEIILTRYNGAISNVHFANSMGFFKDKALPGCKELVYKLLYSET</sequence>
<feature type="signal peptide" evidence="3">
    <location>
        <begin position="1"/>
        <end position="19"/>
    </location>
</feature>
<dbReference type="PANTHER" id="PTHR31614:SF40">
    <property type="entry name" value="PROTEIN DOWNSTREAM OF FLC"/>
    <property type="match status" value="1"/>
</dbReference>
<evidence type="ECO:0000256" key="3">
    <source>
        <dbReference type="SAM" id="SignalP"/>
    </source>
</evidence>
<organism evidence="4 5">
    <name type="scientific">Erythroxylum novogranatense</name>
    <dbReference type="NCBI Taxonomy" id="1862640"/>
    <lineage>
        <taxon>Eukaryota</taxon>
        <taxon>Viridiplantae</taxon>
        <taxon>Streptophyta</taxon>
        <taxon>Embryophyta</taxon>
        <taxon>Tracheophyta</taxon>
        <taxon>Spermatophyta</taxon>
        <taxon>Magnoliopsida</taxon>
        <taxon>eudicotyledons</taxon>
        <taxon>Gunneridae</taxon>
        <taxon>Pentapetalae</taxon>
        <taxon>rosids</taxon>
        <taxon>fabids</taxon>
        <taxon>Malpighiales</taxon>
        <taxon>Erythroxylaceae</taxon>
        <taxon>Erythroxylum</taxon>
    </lineage>
</organism>
<keyword evidence="3" id="KW-0732">Signal</keyword>
<dbReference type="PANTHER" id="PTHR31614">
    <property type="entry name" value="PROTEIN DOWNSTREAM OF FLC-RELATED"/>
    <property type="match status" value="1"/>
</dbReference>